<accession>A0A433MIG6</accession>
<protein>
    <submittedName>
        <fullName evidence="1">Uncharacterized protein</fullName>
    </submittedName>
</protein>
<reference evidence="1 2" key="1">
    <citation type="submission" date="2018-12" db="EMBL/GenBank/DDBJ databases">
        <title>The genome sequences of Variovorax guangxiensis DSM 27352.</title>
        <authorList>
            <person name="Gao J."/>
            <person name="Sun J."/>
        </authorList>
    </citation>
    <scope>NUCLEOTIDE SEQUENCE [LARGE SCALE GENOMIC DNA]</scope>
    <source>
        <strain evidence="1 2">DSM 27352</strain>
    </source>
</reference>
<dbReference type="OrthoDB" id="8857541at2"/>
<evidence type="ECO:0000313" key="1">
    <source>
        <dbReference type="EMBL" id="RUR67505.1"/>
    </source>
</evidence>
<comment type="caution">
    <text evidence="1">The sequence shown here is derived from an EMBL/GenBank/DDBJ whole genome shotgun (WGS) entry which is preliminary data.</text>
</comment>
<name>A0A433MIG6_9BURK</name>
<evidence type="ECO:0000313" key="2">
    <source>
        <dbReference type="Proteomes" id="UP000281118"/>
    </source>
</evidence>
<dbReference type="RefSeq" id="WP_126021647.1">
    <property type="nucleotide sequence ID" value="NZ_RXFT01000003.1"/>
</dbReference>
<dbReference type="Proteomes" id="UP000281118">
    <property type="component" value="Unassembled WGS sequence"/>
</dbReference>
<sequence>MILSSQFRVVVEEVSPGAFAWAVVEHKEAEAGDRRIAQSQKSFPEFDVALEEGFAALKALPQSPRAG</sequence>
<organism evidence="1 2">
    <name type="scientific">Variovorax guangxiensis</name>
    <dbReference type="NCBI Taxonomy" id="1775474"/>
    <lineage>
        <taxon>Bacteria</taxon>
        <taxon>Pseudomonadati</taxon>
        <taxon>Pseudomonadota</taxon>
        <taxon>Betaproteobacteria</taxon>
        <taxon>Burkholderiales</taxon>
        <taxon>Comamonadaceae</taxon>
        <taxon>Variovorax</taxon>
    </lineage>
</organism>
<proteinExistence type="predicted"/>
<gene>
    <name evidence="1" type="ORF">EJP67_10570</name>
</gene>
<dbReference type="AlphaFoldDB" id="A0A433MIG6"/>
<dbReference type="EMBL" id="RXFT01000003">
    <property type="protein sequence ID" value="RUR67505.1"/>
    <property type="molecule type" value="Genomic_DNA"/>
</dbReference>